<dbReference type="EMBL" id="JAPQKR010000015">
    <property type="protein sequence ID" value="KAJ5195622.1"/>
    <property type="molecule type" value="Genomic_DNA"/>
</dbReference>
<dbReference type="GeneID" id="83183423"/>
<keyword evidence="2 6" id="KW-0812">Transmembrane</keyword>
<proteinExistence type="predicted"/>
<feature type="transmembrane region" description="Helical" evidence="6">
    <location>
        <begin position="265"/>
        <end position="287"/>
    </location>
</feature>
<dbReference type="OrthoDB" id="3026777at2759"/>
<keyword evidence="3 6" id="KW-1133">Transmembrane helix</keyword>
<dbReference type="InterPro" id="IPR011701">
    <property type="entry name" value="MFS"/>
</dbReference>
<evidence type="ECO:0000259" key="7">
    <source>
        <dbReference type="PROSITE" id="PS50850"/>
    </source>
</evidence>
<dbReference type="PANTHER" id="PTHR23507:SF40">
    <property type="entry name" value="TETRACYCLINE-EFFLUX TRANSPORTER"/>
    <property type="match status" value="1"/>
</dbReference>
<evidence type="ECO:0000256" key="6">
    <source>
        <dbReference type="SAM" id="Phobius"/>
    </source>
</evidence>
<feature type="transmembrane region" description="Helical" evidence="6">
    <location>
        <begin position="520"/>
        <end position="539"/>
    </location>
</feature>
<evidence type="ECO:0000313" key="9">
    <source>
        <dbReference type="Proteomes" id="UP001150904"/>
    </source>
</evidence>
<dbReference type="AlphaFoldDB" id="A0A9W9MCV6"/>
<name>A0A9W9MCV6_9EURO</name>
<evidence type="ECO:0000256" key="5">
    <source>
        <dbReference type="SAM" id="MobiDB-lite"/>
    </source>
</evidence>
<keyword evidence="4 6" id="KW-0472">Membrane</keyword>
<dbReference type="Pfam" id="PF07690">
    <property type="entry name" value="MFS_1"/>
    <property type="match status" value="1"/>
</dbReference>
<reference evidence="8" key="2">
    <citation type="journal article" date="2023" name="IMA Fungus">
        <title>Comparative genomic study of the Penicillium genus elucidates a diverse pangenome and 15 lateral gene transfer events.</title>
        <authorList>
            <person name="Petersen C."/>
            <person name="Sorensen T."/>
            <person name="Nielsen M.R."/>
            <person name="Sondergaard T.E."/>
            <person name="Sorensen J.L."/>
            <person name="Fitzpatrick D.A."/>
            <person name="Frisvad J.C."/>
            <person name="Nielsen K.L."/>
        </authorList>
    </citation>
    <scope>NUCLEOTIDE SEQUENCE</scope>
    <source>
        <strain evidence="8">IBT 15544</strain>
    </source>
</reference>
<keyword evidence="9" id="KW-1185">Reference proteome</keyword>
<evidence type="ECO:0000256" key="1">
    <source>
        <dbReference type="ARBA" id="ARBA00004141"/>
    </source>
</evidence>
<evidence type="ECO:0000256" key="4">
    <source>
        <dbReference type="ARBA" id="ARBA00023136"/>
    </source>
</evidence>
<dbReference type="Gene3D" id="1.20.1250.20">
    <property type="entry name" value="MFS general substrate transporter like domains"/>
    <property type="match status" value="1"/>
</dbReference>
<organism evidence="8 9">
    <name type="scientific">Penicillium cinerascens</name>
    <dbReference type="NCBI Taxonomy" id="70096"/>
    <lineage>
        <taxon>Eukaryota</taxon>
        <taxon>Fungi</taxon>
        <taxon>Dikarya</taxon>
        <taxon>Ascomycota</taxon>
        <taxon>Pezizomycotina</taxon>
        <taxon>Eurotiomycetes</taxon>
        <taxon>Eurotiomycetidae</taxon>
        <taxon>Eurotiales</taxon>
        <taxon>Aspergillaceae</taxon>
        <taxon>Penicillium</taxon>
    </lineage>
</organism>
<feature type="transmembrane region" description="Helical" evidence="6">
    <location>
        <begin position="347"/>
        <end position="374"/>
    </location>
</feature>
<dbReference type="GO" id="GO:0022857">
    <property type="term" value="F:transmembrane transporter activity"/>
    <property type="evidence" value="ECO:0007669"/>
    <property type="project" value="InterPro"/>
</dbReference>
<dbReference type="InterPro" id="IPR020846">
    <property type="entry name" value="MFS_dom"/>
</dbReference>
<dbReference type="InterPro" id="IPR005829">
    <property type="entry name" value="Sugar_transporter_CS"/>
</dbReference>
<dbReference type="SUPFAM" id="SSF103473">
    <property type="entry name" value="MFS general substrate transporter"/>
    <property type="match status" value="1"/>
</dbReference>
<feature type="transmembrane region" description="Helical" evidence="6">
    <location>
        <begin position="170"/>
        <end position="191"/>
    </location>
</feature>
<dbReference type="Proteomes" id="UP001150904">
    <property type="component" value="Unassembled WGS sequence"/>
</dbReference>
<reference evidence="8" key="1">
    <citation type="submission" date="2022-12" db="EMBL/GenBank/DDBJ databases">
        <authorList>
            <person name="Petersen C."/>
        </authorList>
    </citation>
    <scope>NUCLEOTIDE SEQUENCE</scope>
    <source>
        <strain evidence="8">IBT 15544</strain>
    </source>
</reference>
<feature type="transmembrane region" description="Helical" evidence="6">
    <location>
        <begin position="236"/>
        <end position="259"/>
    </location>
</feature>
<feature type="region of interest" description="Disordered" evidence="5">
    <location>
        <begin position="1"/>
        <end position="30"/>
    </location>
</feature>
<feature type="transmembrane region" description="Helical" evidence="6">
    <location>
        <begin position="493"/>
        <end position="514"/>
    </location>
</feature>
<evidence type="ECO:0000313" key="8">
    <source>
        <dbReference type="EMBL" id="KAJ5195622.1"/>
    </source>
</evidence>
<evidence type="ECO:0000256" key="2">
    <source>
        <dbReference type="ARBA" id="ARBA00022692"/>
    </source>
</evidence>
<dbReference type="GO" id="GO:0016020">
    <property type="term" value="C:membrane"/>
    <property type="evidence" value="ECO:0007669"/>
    <property type="project" value="UniProtKB-SubCell"/>
</dbReference>
<dbReference type="RefSeq" id="XP_058306110.1">
    <property type="nucleotide sequence ID" value="XM_058456122.1"/>
</dbReference>
<accession>A0A9W9MCV6</accession>
<feature type="transmembrane region" description="Helical" evidence="6">
    <location>
        <begin position="67"/>
        <end position="85"/>
    </location>
</feature>
<comment type="caution">
    <text evidence="8">The sequence shown here is derived from an EMBL/GenBank/DDBJ whole genome shotgun (WGS) entry which is preliminary data.</text>
</comment>
<sequence>MEPAGEADEFDLPGVQQEGPRQKYQQNPGHEHEQIPLLNHLPSLHDVENDDYAQDFAHLPWYRRPSIEWILVPYLVLALIYGGIISPKINLIVDLVCRQYYSVHRLADPSSVLTIPSAFDDGAHDLCRTPEVSQRVSLFMLIGDLLGAILPAIVSPRLGALSDLYGRKPILIIGSLGSMCGEIVTILAASYRDTINVNWMLLSFFLEGITGSAILAMAMVNTYATDCVPAHRRSTAFGYFNGCTCIGIALGPILAGYVVEWSGSIVTVFWIMLGVHVCCALFVLFFVPESVSKRRREKALEKAALAKTARRDGPSSMQYLNPLTLLEPLKILYPTGPGSTPALRRNLVVLAAMDAIMFGVAMGSANVLLIYVNYQFGWGTFESGRYLTIVNSTRVAFLMVILPAITHFARGRGYGRAASNEGSDLFDLSIMRIGIALETSGWVGYSLAGRGELFTFSGVVGAAGSVSSPALQSALTKHVPSDQTGQLLGANGLLHALTQIVAPVIFNAVFAATVGKFTQAVFVCLAATFGAAFVISWLVKPHVYYDADEAFTSISGSTTNAASAE</sequence>
<evidence type="ECO:0000256" key="3">
    <source>
        <dbReference type="ARBA" id="ARBA00022989"/>
    </source>
</evidence>
<feature type="domain" description="Major facilitator superfamily (MFS) profile" evidence="7">
    <location>
        <begin position="75"/>
        <end position="544"/>
    </location>
</feature>
<dbReference type="PROSITE" id="PS50850">
    <property type="entry name" value="MFS"/>
    <property type="match status" value="1"/>
</dbReference>
<comment type="subcellular location">
    <subcellularLocation>
        <location evidence="1">Membrane</location>
        <topology evidence="1">Multi-pass membrane protein</topology>
    </subcellularLocation>
</comment>
<gene>
    <name evidence="8" type="ORF">N7498_009060</name>
</gene>
<feature type="transmembrane region" description="Helical" evidence="6">
    <location>
        <begin position="386"/>
        <end position="406"/>
    </location>
</feature>
<dbReference type="InterPro" id="IPR036259">
    <property type="entry name" value="MFS_trans_sf"/>
</dbReference>
<dbReference type="PROSITE" id="PS00216">
    <property type="entry name" value="SUGAR_TRANSPORT_1"/>
    <property type="match status" value="1"/>
</dbReference>
<dbReference type="PANTHER" id="PTHR23507">
    <property type="entry name" value="ZGC:174356"/>
    <property type="match status" value="1"/>
</dbReference>
<feature type="transmembrane region" description="Helical" evidence="6">
    <location>
        <begin position="197"/>
        <end position="224"/>
    </location>
</feature>
<protein>
    <recommendedName>
        <fullName evidence="7">Major facilitator superfamily (MFS) profile domain-containing protein</fullName>
    </recommendedName>
</protein>
<feature type="compositionally biased region" description="Acidic residues" evidence="5">
    <location>
        <begin position="1"/>
        <end position="11"/>
    </location>
</feature>